<keyword evidence="7" id="KW-1185">Reference proteome</keyword>
<dbReference type="InterPro" id="IPR036388">
    <property type="entry name" value="WH-like_DNA-bd_sf"/>
</dbReference>
<dbReference type="PANTHER" id="PTHR30136">
    <property type="entry name" value="HELIX-TURN-HELIX TRANSCRIPTIONAL REGULATOR, ICLR FAMILY"/>
    <property type="match status" value="1"/>
</dbReference>
<dbReference type="Gene3D" id="3.30.450.40">
    <property type="match status" value="1"/>
</dbReference>
<dbReference type="RefSeq" id="WP_220645215.1">
    <property type="nucleotide sequence ID" value="NZ_CP080647.1"/>
</dbReference>
<evidence type="ECO:0000256" key="2">
    <source>
        <dbReference type="ARBA" id="ARBA00023125"/>
    </source>
</evidence>
<dbReference type="Pfam" id="PF01614">
    <property type="entry name" value="IclR_C"/>
    <property type="match status" value="1"/>
</dbReference>
<dbReference type="EMBL" id="CP080647">
    <property type="protein sequence ID" value="QYX76078.1"/>
    <property type="molecule type" value="Genomic_DNA"/>
</dbReference>
<evidence type="ECO:0000256" key="1">
    <source>
        <dbReference type="ARBA" id="ARBA00023015"/>
    </source>
</evidence>
<dbReference type="PROSITE" id="PS51078">
    <property type="entry name" value="ICLR_ED"/>
    <property type="match status" value="1"/>
</dbReference>
<keyword evidence="3" id="KW-0804">Transcription</keyword>
<feature type="domain" description="IclR-ED" evidence="5">
    <location>
        <begin position="77"/>
        <end position="279"/>
    </location>
</feature>
<sequence length="279" mass="29599">MTGNEISNTSETRSRLVDRFIRVQRAFAELGGEVHGTGEIARAAGLDDATTSRILQSGVYGGFFERISHGKYRLGVGAAHVGMHALAHAPAKDDSTRAILEELREATDGGLVFQYMLATIGGAQRQCIDMAVGDSDLVELGMTALDILSVTRSLRTGASGRTILAYLPAALQELVLAEPIPAEAGPGVYRDDKELLASLEEVRDRGYALGYEECMPLWNSCAAPIVWGEAIMGAVLLLKPATVMPEAPESVIDATKAAAAKLSAKLSHLSEPMAMMLGS</sequence>
<organism evidence="6 7">
    <name type="scientific">Streptomyces akebiae</name>
    <dbReference type="NCBI Taxonomy" id="2865673"/>
    <lineage>
        <taxon>Bacteria</taxon>
        <taxon>Bacillati</taxon>
        <taxon>Actinomycetota</taxon>
        <taxon>Actinomycetes</taxon>
        <taxon>Kitasatosporales</taxon>
        <taxon>Streptomycetaceae</taxon>
        <taxon>Streptomyces</taxon>
    </lineage>
</organism>
<dbReference type="InterPro" id="IPR005471">
    <property type="entry name" value="Tscrpt_reg_IclR_N"/>
</dbReference>
<dbReference type="PANTHER" id="PTHR30136:SF35">
    <property type="entry name" value="HTH-TYPE TRANSCRIPTIONAL REGULATOR RV1719"/>
    <property type="match status" value="1"/>
</dbReference>
<dbReference type="InterPro" id="IPR050707">
    <property type="entry name" value="HTH_MetabolicPath_Reg"/>
</dbReference>
<evidence type="ECO:0000259" key="4">
    <source>
        <dbReference type="PROSITE" id="PS51077"/>
    </source>
</evidence>
<evidence type="ECO:0000313" key="6">
    <source>
        <dbReference type="EMBL" id="QYX76078.1"/>
    </source>
</evidence>
<name>A0ABX8XKB0_9ACTN</name>
<dbReference type="InterPro" id="IPR014757">
    <property type="entry name" value="Tscrpt_reg_IclR_C"/>
</dbReference>
<gene>
    <name evidence="6" type="ORF">K1J60_05790</name>
</gene>
<evidence type="ECO:0000313" key="7">
    <source>
        <dbReference type="Proteomes" id="UP000827138"/>
    </source>
</evidence>
<feature type="domain" description="HTH iclR-type" evidence="4">
    <location>
        <begin position="14"/>
        <end position="76"/>
    </location>
</feature>
<accession>A0ABX8XKB0</accession>
<dbReference type="InterPro" id="IPR036390">
    <property type="entry name" value="WH_DNA-bd_sf"/>
</dbReference>
<dbReference type="InterPro" id="IPR029016">
    <property type="entry name" value="GAF-like_dom_sf"/>
</dbReference>
<keyword evidence="1" id="KW-0805">Transcription regulation</keyword>
<dbReference type="Pfam" id="PF09339">
    <property type="entry name" value="HTH_IclR"/>
    <property type="match status" value="1"/>
</dbReference>
<dbReference type="Proteomes" id="UP000827138">
    <property type="component" value="Chromosome"/>
</dbReference>
<dbReference type="PROSITE" id="PS51077">
    <property type="entry name" value="HTH_ICLR"/>
    <property type="match status" value="1"/>
</dbReference>
<dbReference type="SUPFAM" id="SSF46785">
    <property type="entry name" value="Winged helix' DNA-binding domain"/>
    <property type="match status" value="1"/>
</dbReference>
<keyword evidence="2" id="KW-0238">DNA-binding</keyword>
<protein>
    <submittedName>
        <fullName evidence="6">Helix-turn-helix domain-containing protein</fullName>
    </submittedName>
</protein>
<proteinExistence type="predicted"/>
<dbReference type="SUPFAM" id="SSF55781">
    <property type="entry name" value="GAF domain-like"/>
    <property type="match status" value="1"/>
</dbReference>
<dbReference type="Gene3D" id="1.10.10.10">
    <property type="entry name" value="Winged helix-like DNA-binding domain superfamily/Winged helix DNA-binding domain"/>
    <property type="match status" value="1"/>
</dbReference>
<evidence type="ECO:0000256" key="3">
    <source>
        <dbReference type="ARBA" id="ARBA00023163"/>
    </source>
</evidence>
<evidence type="ECO:0000259" key="5">
    <source>
        <dbReference type="PROSITE" id="PS51078"/>
    </source>
</evidence>
<reference evidence="6 7" key="1">
    <citation type="submission" date="2021-08" db="EMBL/GenBank/DDBJ databases">
        <authorList>
            <person name="Ping M."/>
        </authorList>
    </citation>
    <scope>NUCLEOTIDE SEQUENCE [LARGE SCALE GENOMIC DNA]</scope>
    <source>
        <strain evidence="6 7">MG28</strain>
    </source>
</reference>